<evidence type="ECO:0008006" key="3">
    <source>
        <dbReference type="Google" id="ProtNLM"/>
    </source>
</evidence>
<accession>A0A4U8W3B9</accession>
<dbReference type="EMBL" id="LR215973">
    <property type="protein sequence ID" value="VFA99715.1"/>
    <property type="molecule type" value="Genomic_DNA"/>
</dbReference>
<dbReference type="RefSeq" id="WP_232052211.1">
    <property type="nucleotide sequence ID" value="NZ_LR215973.1"/>
</dbReference>
<dbReference type="AlphaFoldDB" id="A0A4U8W3B9"/>
<name>A0A4U8W3B9_9NOCA</name>
<gene>
    <name evidence="1" type="ORF">NCTC10797_03501</name>
</gene>
<organism evidence="1 2">
    <name type="scientific">Nocardia cyriacigeorgica</name>
    <dbReference type="NCBI Taxonomy" id="135487"/>
    <lineage>
        <taxon>Bacteria</taxon>
        <taxon>Bacillati</taxon>
        <taxon>Actinomycetota</taxon>
        <taxon>Actinomycetes</taxon>
        <taxon>Mycobacteriales</taxon>
        <taxon>Nocardiaceae</taxon>
        <taxon>Nocardia</taxon>
    </lineage>
</organism>
<dbReference type="Proteomes" id="UP000290439">
    <property type="component" value="Chromosome"/>
</dbReference>
<proteinExistence type="predicted"/>
<sequence length="132" mass="14048">MAEEAVTRQIDDSESQLTMAGKPVEQAWVAVDACTLPTQQQPLRVAEFDALFRDAVRGVDRVSPTRLRLVLDAGAEAGARELAARESECCSFFTFEFTAAGAGVVHLVVDVPAARLEVLDGLAAQVSTGRSA</sequence>
<evidence type="ECO:0000313" key="2">
    <source>
        <dbReference type="Proteomes" id="UP000290439"/>
    </source>
</evidence>
<protein>
    <recommendedName>
        <fullName evidence="3">Arsenate reductase</fullName>
    </recommendedName>
</protein>
<reference evidence="1 2" key="1">
    <citation type="submission" date="2019-02" db="EMBL/GenBank/DDBJ databases">
        <authorList>
            <consortium name="Pathogen Informatics"/>
        </authorList>
    </citation>
    <scope>NUCLEOTIDE SEQUENCE [LARGE SCALE GENOMIC DNA]</scope>
    <source>
        <strain evidence="1 2">3012STDY6756504</strain>
    </source>
</reference>
<evidence type="ECO:0000313" key="1">
    <source>
        <dbReference type="EMBL" id="VFA99715.1"/>
    </source>
</evidence>